<dbReference type="Proteomes" id="UP000054279">
    <property type="component" value="Unassembled WGS sequence"/>
</dbReference>
<accession>A0A0C9UZ22</accession>
<dbReference type="AlphaFoldDB" id="A0A0C9UZ22"/>
<dbReference type="EMBL" id="KN837146">
    <property type="protein sequence ID" value="KIJ40134.1"/>
    <property type="molecule type" value="Genomic_DNA"/>
</dbReference>
<dbReference type="InterPro" id="IPR051288">
    <property type="entry name" value="Serum_paraoxonase/arylesterase"/>
</dbReference>
<dbReference type="Gene3D" id="2.120.10.30">
    <property type="entry name" value="TolB, C-terminal domain"/>
    <property type="match status" value="1"/>
</dbReference>
<evidence type="ECO:0000313" key="2">
    <source>
        <dbReference type="Proteomes" id="UP000054279"/>
    </source>
</evidence>
<dbReference type="SUPFAM" id="SSF63829">
    <property type="entry name" value="Calcium-dependent phosphotriesterase"/>
    <property type="match status" value="1"/>
</dbReference>
<sequence length="451" mass="49858">MGRRAPYGAQYRQAVPGITRKRRGRQVLLSLIRLGYEKSIIINSSFIGKAVFFWRNGRIAKNTGAPLSLPTAYFAEGNAQEKCSVTRGESSSQRLAFCEDAVFWDTPTRKGTQRRILISCDNNRLNWNTVMGPLKDPNGRGALWIHDPNSKKAPQKIEFVNYPSETDFHPLGISVLPGATPSASSQVIVVNHGRHNTTIEEFSLSQVSPYRATHIRTLSHPEFISPNAVSWSSSTSFYVTQDRRFTRRLPGIVGKVLPMLETLLLPGLSRVNHVTFPTDSSALDVKTVISWFSFPNGISISPNGNKVAIASSSASIVRFYNRSIEDNTLIFDTEVEMPFSPDNIDFEKNGKLTVAGHPDFLQLIKVSKRKAKGAPSWVVSLSPRTASLSKTEDDAAPRPASLRASPSDRYEVRTLYQGTKFGTSTTGLWDEGSQTLFVVGLYEDGLLVCKA</sequence>
<keyword evidence="2" id="KW-1185">Reference proteome</keyword>
<dbReference type="OrthoDB" id="5307922at2759"/>
<dbReference type="PANTHER" id="PTHR11799">
    <property type="entry name" value="PARAOXONASE"/>
    <property type="match status" value="1"/>
</dbReference>
<proteinExistence type="predicted"/>
<organism evidence="1 2">
    <name type="scientific">Sphaerobolus stellatus (strain SS14)</name>
    <dbReference type="NCBI Taxonomy" id="990650"/>
    <lineage>
        <taxon>Eukaryota</taxon>
        <taxon>Fungi</taxon>
        <taxon>Dikarya</taxon>
        <taxon>Basidiomycota</taxon>
        <taxon>Agaricomycotina</taxon>
        <taxon>Agaricomycetes</taxon>
        <taxon>Phallomycetidae</taxon>
        <taxon>Geastrales</taxon>
        <taxon>Sphaerobolaceae</taxon>
        <taxon>Sphaerobolus</taxon>
    </lineage>
</organism>
<gene>
    <name evidence="1" type="ORF">M422DRAFT_49292</name>
</gene>
<dbReference type="InterPro" id="IPR011042">
    <property type="entry name" value="6-blade_b-propeller_TolB-like"/>
</dbReference>
<reference evidence="1 2" key="1">
    <citation type="submission" date="2014-06" db="EMBL/GenBank/DDBJ databases">
        <title>Evolutionary Origins and Diversification of the Mycorrhizal Mutualists.</title>
        <authorList>
            <consortium name="DOE Joint Genome Institute"/>
            <consortium name="Mycorrhizal Genomics Consortium"/>
            <person name="Kohler A."/>
            <person name="Kuo A."/>
            <person name="Nagy L.G."/>
            <person name="Floudas D."/>
            <person name="Copeland A."/>
            <person name="Barry K.W."/>
            <person name="Cichocki N."/>
            <person name="Veneault-Fourrey C."/>
            <person name="LaButti K."/>
            <person name="Lindquist E.A."/>
            <person name="Lipzen A."/>
            <person name="Lundell T."/>
            <person name="Morin E."/>
            <person name="Murat C."/>
            <person name="Riley R."/>
            <person name="Ohm R."/>
            <person name="Sun H."/>
            <person name="Tunlid A."/>
            <person name="Henrissat B."/>
            <person name="Grigoriev I.V."/>
            <person name="Hibbett D.S."/>
            <person name="Martin F."/>
        </authorList>
    </citation>
    <scope>NUCLEOTIDE SEQUENCE [LARGE SCALE GENOMIC DNA]</scope>
    <source>
        <strain evidence="1 2">SS14</strain>
    </source>
</reference>
<dbReference type="HOGENOM" id="CLU_035172_1_0_1"/>
<evidence type="ECO:0000313" key="1">
    <source>
        <dbReference type="EMBL" id="KIJ40134.1"/>
    </source>
</evidence>
<protein>
    <submittedName>
        <fullName evidence="1">Unplaced genomic scaffold SPHSTscaffold_71, whole genome shotgun sequence</fullName>
    </submittedName>
</protein>
<name>A0A0C9UZ22_SPHS4</name>
<dbReference type="PANTHER" id="PTHR11799:SF30">
    <property type="entry name" value="SERUM PARAOXONASE_ARYLESTERASE 2"/>
    <property type="match status" value="1"/>
</dbReference>